<protein>
    <submittedName>
        <fullName evidence="4">HSP20 family protein</fullName>
    </submittedName>
</protein>
<dbReference type="Pfam" id="PF00011">
    <property type="entry name" value="HSP20"/>
    <property type="match status" value="1"/>
</dbReference>
<evidence type="ECO:0000256" key="2">
    <source>
        <dbReference type="RuleBase" id="RU003616"/>
    </source>
</evidence>
<dbReference type="InterPro" id="IPR031107">
    <property type="entry name" value="Small_HSP"/>
</dbReference>
<accession>A0A7Y9UDH4</accession>
<dbReference type="AlphaFoldDB" id="A0A7Y9UDH4"/>
<evidence type="ECO:0000256" key="1">
    <source>
        <dbReference type="PROSITE-ProRule" id="PRU00285"/>
    </source>
</evidence>
<sequence>MNELSLFDPFSLDPMDDTFRNFMRPWRIETANVTPRIRIDVSELDGSYLVKAEIPGVRKEDIDVRVDGAMVTISAQVQSEKQEKDNGRILRQERQQGFSSRSFSLACPVDEARANASYKDGILELKLPKKAEASTKRLAIQ</sequence>
<organism evidence="4 5">
    <name type="scientific">Sphaerotilus montanus</name>
    <dbReference type="NCBI Taxonomy" id="522889"/>
    <lineage>
        <taxon>Bacteria</taxon>
        <taxon>Pseudomonadati</taxon>
        <taxon>Pseudomonadota</taxon>
        <taxon>Betaproteobacteria</taxon>
        <taxon>Burkholderiales</taxon>
        <taxon>Sphaerotilaceae</taxon>
        <taxon>Sphaerotilus</taxon>
    </lineage>
</organism>
<keyword evidence="5" id="KW-1185">Reference proteome</keyword>
<evidence type="ECO:0000313" key="5">
    <source>
        <dbReference type="Proteomes" id="UP000518288"/>
    </source>
</evidence>
<reference evidence="4 5" key="1">
    <citation type="submission" date="2020-07" db="EMBL/GenBank/DDBJ databases">
        <title>Genomic Encyclopedia of Archaeal and Bacterial Type Strains, Phase II (KMG-II): from individual species to whole genera.</title>
        <authorList>
            <person name="Goeker M."/>
        </authorList>
    </citation>
    <scope>NUCLEOTIDE SEQUENCE [LARGE SCALE GENOMIC DNA]</scope>
    <source>
        <strain evidence="4 5">DSM 21226</strain>
    </source>
</reference>
<name>A0A7Y9UDH4_9BURK</name>
<proteinExistence type="inferred from homology"/>
<dbReference type="PANTHER" id="PTHR11527">
    <property type="entry name" value="HEAT-SHOCK PROTEIN 20 FAMILY MEMBER"/>
    <property type="match status" value="1"/>
</dbReference>
<gene>
    <name evidence="4" type="ORF">BDD16_003575</name>
</gene>
<comment type="caution">
    <text evidence="4">The sequence shown here is derived from an EMBL/GenBank/DDBJ whole genome shotgun (WGS) entry which is preliminary data.</text>
</comment>
<dbReference type="InterPro" id="IPR008978">
    <property type="entry name" value="HSP20-like_chaperone"/>
</dbReference>
<dbReference type="RefSeq" id="WP_179635207.1">
    <property type="nucleotide sequence ID" value="NZ_CAXYYM010000049.1"/>
</dbReference>
<feature type="domain" description="SHSP" evidence="3">
    <location>
        <begin position="28"/>
        <end position="141"/>
    </location>
</feature>
<evidence type="ECO:0000259" key="3">
    <source>
        <dbReference type="PROSITE" id="PS01031"/>
    </source>
</evidence>
<dbReference type="PROSITE" id="PS01031">
    <property type="entry name" value="SHSP"/>
    <property type="match status" value="1"/>
</dbReference>
<dbReference type="Proteomes" id="UP000518288">
    <property type="component" value="Unassembled WGS sequence"/>
</dbReference>
<dbReference type="Gene3D" id="2.60.40.790">
    <property type="match status" value="1"/>
</dbReference>
<comment type="similarity">
    <text evidence="1 2">Belongs to the small heat shock protein (HSP20) family.</text>
</comment>
<dbReference type="EMBL" id="JACCFH010000001">
    <property type="protein sequence ID" value="NYG34589.1"/>
    <property type="molecule type" value="Genomic_DNA"/>
</dbReference>
<dbReference type="SUPFAM" id="SSF49764">
    <property type="entry name" value="HSP20-like chaperones"/>
    <property type="match status" value="1"/>
</dbReference>
<evidence type="ECO:0000313" key="4">
    <source>
        <dbReference type="EMBL" id="NYG34589.1"/>
    </source>
</evidence>
<dbReference type="InterPro" id="IPR002068">
    <property type="entry name" value="A-crystallin/Hsp20_dom"/>
</dbReference>